<feature type="region of interest" description="Disordered" evidence="2">
    <location>
        <begin position="537"/>
        <end position="582"/>
    </location>
</feature>
<organism evidence="3 4">
    <name type="scientific">Blattamonas nauphoetae</name>
    <dbReference type="NCBI Taxonomy" id="2049346"/>
    <lineage>
        <taxon>Eukaryota</taxon>
        <taxon>Metamonada</taxon>
        <taxon>Preaxostyla</taxon>
        <taxon>Oxymonadida</taxon>
        <taxon>Blattamonas</taxon>
    </lineage>
</organism>
<evidence type="ECO:0000313" key="3">
    <source>
        <dbReference type="EMBL" id="KAK2964805.1"/>
    </source>
</evidence>
<keyword evidence="1" id="KW-0175">Coiled coil</keyword>
<evidence type="ECO:0000256" key="2">
    <source>
        <dbReference type="SAM" id="MobiDB-lite"/>
    </source>
</evidence>
<gene>
    <name evidence="3" type="ORF">BLNAU_105</name>
</gene>
<evidence type="ECO:0000313" key="4">
    <source>
        <dbReference type="Proteomes" id="UP001281761"/>
    </source>
</evidence>
<feature type="compositionally biased region" description="Basic and acidic residues" evidence="2">
    <location>
        <begin position="537"/>
        <end position="552"/>
    </location>
</feature>
<accession>A0ABQ9YMD8</accession>
<comment type="caution">
    <text evidence="3">The sequence shown here is derived from an EMBL/GenBank/DDBJ whole genome shotgun (WGS) entry which is preliminary data.</text>
</comment>
<reference evidence="3 4" key="1">
    <citation type="journal article" date="2022" name="bioRxiv">
        <title>Genomics of Preaxostyla Flagellates Illuminates Evolutionary Transitions and the Path Towards Mitochondrial Loss.</title>
        <authorList>
            <person name="Novak L.V.F."/>
            <person name="Treitli S.C."/>
            <person name="Pyrih J."/>
            <person name="Halakuc P."/>
            <person name="Pipaliya S.V."/>
            <person name="Vacek V."/>
            <person name="Brzon O."/>
            <person name="Soukal P."/>
            <person name="Eme L."/>
            <person name="Dacks J.B."/>
            <person name="Karnkowska A."/>
            <person name="Elias M."/>
            <person name="Hampl V."/>
        </authorList>
    </citation>
    <scope>NUCLEOTIDE SEQUENCE [LARGE SCALE GENOMIC DNA]</scope>
    <source>
        <strain evidence="3">NAU3</strain>
        <tissue evidence="3">Gut</tissue>
    </source>
</reference>
<sequence>MSDFTFQKTPVNILSSPSPLKSTRSNHPTHEELIAMLETELEEKNGYIALLKESLDSQMVKLTGQQQSGDFIFNFNENLKIIEKQKQQIETLSVEQLNTNKIVSLLRSENSKLTDELSCLSEDIQNKTRTIDGLTEQVELLEREGSDYKNIALEHESATEELTKEFENASKLTTLLNANLKTVQRERDELKDENATLQSKLDVLMEYHKTTQQEMEELTNKFRNATALTEKFSVENGELTKERDELLLLQNDLVEMNEKLSRTNETLEQANESLKESLRQCKLTAKEKEAELSFELSQEKQRSTQVASESARSLESLKQAELDNIARITALEQELSEEKQRFNENYSIGKQNEADWRKEKEQLMQLIKECSDGIEKMKSVNDKIHSDFNELSAESKTWKEQSKALQSSLQQSQENESSFQSRLSIAISDISFRDEQILQLRNENKLIIDELLLFRESVAEQHEKERARLESLQLNLDERNYDLDETIKKLNESEKKRSDLIDLSNENARLKEQISQLTNDHTQIRQDLIDQLAQANEKEASIQSELNDKNNEDTDPGTTRRKGPGKECPPKAIGQVFRRKLK</sequence>
<name>A0ABQ9YMD8_9EUKA</name>
<dbReference type="EMBL" id="JARBJD010000001">
    <property type="protein sequence ID" value="KAK2964805.1"/>
    <property type="molecule type" value="Genomic_DNA"/>
</dbReference>
<evidence type="ECO:0000256" key="1">
    <source>
        <dbReference type="SAM" id="Coils"/>
    </source>
</evidence>
<feature type="coiled-coil region" evidence="1">
    <location>
        <begin position="110"/>
        <end position="291"/>
    </location>
</feature>
<proteinExistence type="predicted"/>
<dbReference type="Proteomes" id="UP001281761">
    <property type="component" value="Unassembled WGS sequence"/>
</dbReference>
<protein>
    <submittedName>
        <fullName evidence="3">Uncharacterized protein</fullName>
    </submittedName>
</protein>
<keyword evidence="4" id="KW-1185">Reference proteome</keyword>